<reference evidence="1" key="1">
    <citation type="journal article" date="2014" name="Agronomy (Basel)">
        <title>A Draft Genome Sequence for Ensete ventricosum, the Drought-Tolerant Tree Against Hunger.</title>
        <authorList>
            <person name="Harrison J."/>
            <person name="Moore K.A."/>
            <person name="Paszkiewicz K."/>
            <person name="Jones T."/>
            <person name="Grant M."/>
            <person name="Ambacheew D."/>
            <person name="Muzemil S."/>
            <person name="Studholme D.J."/>
        </authorList>
    </citation>
    <scope>NUCLEOTIDE SEQUENCE</scope>
</reference>
<gene>
    <name evidence="1" type="ORF">B296_00040706</name>
    <name evidence="2" type="ORF">BHM03_00037226</name>
</gene>
<protein>
    <submittedName>
        <fullName evidence="1">Uncharacterized protein</fullName>
    </submittedName>
</protein>
<dbReference type="AlphaFoldDB" id="A0A426YTL2"/>
<dbReference type="Proteomes" id="UP000290560">
    <property type="component" value="Unassembled WGS sequence"/>
</dbReference>
<reference evidence="2" key="2">
    <citation type="journal article" date="2018" name="Data Brief">
        <title>Genome sequence data from 17 accessions of Ensete ventricosum, a staple food crop for millions in Ethiopia.</title>
        <authorList>
            <person name="Yemataw Z."/>
            <person name="Muzemil S."/>
            <person name="Ambachew D."/>
            <person name="Tripathi L."/>
            <person name="Tesfaye K."/>
            <person name="Chala A."/>
            <person name="Farbos A."/>
            <person name="O'Neill P."/>
            <person name="Moore K."/>
            <person name="Grant M."/>
            <person name="Studholme D.J."/>
        </authorList>
    </citation>
    <scope>NUCLEOTIDE SEQUENCE [LARGE SCALE GENOMIC DNA]</scope>
    <source>
        <tissue evidence="2">Leaf</tissue>
    </source>
</reference>
<reference evidence="1" key="3">
    <citation type="submission" date="2018-09" db="EMBL/GenBank/DDBJ databases">
        <authorList>
            <person name="Harrison J."/>
            <person name="Moore K.A."/>
            <person name="Paszkiewicz K."/>
            <person name="Jones T."/>
            <person name="Grant M."/>
            <person name="Ambacheew D."/>
            <person name="Muzemil S."/>
            <person name="Studholme D."/>
        </authorList>
    </citation>
    <scope>NUCLEOTIDE SEQUENCE</scope>
</reference>
<organism evidence="1 3">
    <name type="scientific">Ensete ventricosum</name>
    <name type="common">Abyssinian banana</name>
    <name type="synonym">Musa ensete</name>
    <dbReference type="NCBI Taxonomy" id="4639"/>
    <lineage>
        <taxon>Eukaryota</taxon>
        <taxon>Viridiplantae</taxon>
        <taxon>Streptophyta</taxon>
        <taxon>Embryophyta</taxon>
        <taxon>Tracheophyta</taxon>
        <taxon>Spermatophyta</taxon>
        <taxon>Magnoliopsida</taxon>
        <taxon>Liliopsida</taxon>
        <taxon>Zingiberales</taxon>
        <taxon>Musaceae</taxon>
        <taxon>Ensete</taxon>
    </lineage>
</organism>
<name>A0A426YTL2_ENSVE</name>
<proteinExistence type="predicted"/>
<evidence type="ECO:0000313" key="2">
    <source>
        <dbReference type="EMBL" id="RZR74464.1"/>
    </source>
</evidence>
<sequence length="77" mass="8902">MIACTYRWCTHKRRLQAEATAPARAVVAYGHYQWLREEATLAHNGGDHVYAVAAYGKGDDRMHRGDEWWLELEAVRD</sequence>
<dbReference type="Proteomes" id="UP000287651">
    <property type="component" value="Unassembled WGS sequence"/>
</dbReference>
<evidence type="ECO:0000313" key="1">
    <source>
        <dbReference type="EMBL" id="RRT55054.1"/>
    </source>
</evidence>
<dbReference type="EMBL" id="AMZH03010272">
    <property type="protein sequence ID" value="RRT55054.1"/>
    <property type="molecule type" value="Genomic_DNA"/>
</dbReference>
<accession>A0A426YTL2</accession>
<evidence type="ECO:0000313" key="3">
    <source>
        <dbReference type="Proteomes" id="UP000287651"/>
    </source>
</evidence>
<dbReference type="EMBL" id="KV876255">
    <property type="protein sequence ID" value="RZR74464.1"/>
    <property type="molecule type" value="Genomic_DNA"/>
</dbReference>